<name>A0A7D5H921_9PSED</name>
<dbReference type="InterPro" id="IPR005119">
    <property type="entry name" value="LysR_subst-bd"/>
</dbReference>
<dbReference type="SUPFAM" id="SSF53850">
    <property type="entry name" value="Periplasmic binding protein-like II"/>
    <property type="match status" value="1"/>
</dbReference>
<dbReference type="Proteomes" id="UP000509568">
    <property type="component" value="Chromosome"/>
</dbReference>
<dbReference type="Gene3D" id="3.40.190.290">
    <property type="match status" value="1"/>
</dbReference>
<dbReference type="InterPro" id="IPR036390">
    <property type="entry name" value="WH_DNA-bd_sf"/>
</dbReference>
<reference evidence="6 7" key="1">
    <citation type="submission" date="2020-06" db="EMBL/GenBank/DDBJ databases">
        <title>Pseudomonas eucalypticola sp. nov., an endophyte of Eucalyptus dunnii leaves with biocontrol ability of eucalyptus leaf blight.</title>
        <authorList>
            <person name="Liu Y."/>
            <person name="Song Z."/>
            <person name="Zeng H."/>
            <person name="Lu M."/>
            <person name="Wang X."/>
            <person name="Lian X."/>
            <person name="Zhang Q."/>
        </authorList>
    </citation>
    <scope>NUCLEOTIDE SEQUENCE [LARGE SCALE GENOMIC DNA]</scope>
    <source>
        <strain evidence="6 7">NP-1</strain>
    </source>
</reference>
<dbReference type="PANTHER" id="PTHR30346:SF30">
    <property type="entry name" value="SMALL NEUTRAL PROTEASE REGULATORY PROTEIN"/>
    <property type="match status" value="1"/>
</dbReference>
<comment type="similarity">
    <text evidence="1">Belongs to the LysR transcriptional regulatory family.</text>
</comment>
<dbReference type="PRINTS" id="PR00039">
    <property type="entry name" value="HTHLYSR"/>
</dbReference>
<dbReference type="AlphaFoldDB" id="A0A7D5H921"/>
<gene>
    <name evidence="6" type="ORF">HWQ56_21040</name>
</gene>
<evidence type="ECO:0000256" key="4">
    <source>
        <dbReference type="ARBA" id="ARBA00023163"/>
    </source>
</evidence>
<evidence type="ECO:0000259" key="5">
    <source>
        <dbReference type="PROSITE" id="PS50931"/>
    </source>
</evidence>
<evidence type="ECO:0000313" key="6">
    <source>
        <dbReference type="EMBL" id="QKZ06124.1"/>
    </source>
</evidence>
<dbReference type="GO" id="GO:0003700">
    <property type="term" value="F:DNA-binding transcription factor activity"/>
    <property type="evidence" value="ECO:0007669"/>
    <property type="project" value="InterPro"/>
</dbReference>
<evidence type="ECO:0000256" key="2">
    <source>
        <dbReference type="ARBA" id="ARBA00023015"/>
    </source>
</evidence>
<dbReference type="RefSeq" id="WP_158159205.1">
    <property type="nucleotide sequence ID" value="NZ_CP056030.1"/>
</dbReference>
<dbReference type="FunFam" id="1.10.10.10:FF:000001">
    <property type="entry name" value="LysR family transcriptional regulator"/>
    <property type="match status" value="1"/>
</dbReference>
<proteinExistence type="inferred from homology"/>
<organism evidence="6 7">
    <name type="scientific">Pseudomonas eucalypticola</name>
    <dbReference type="NCBI Taxonomy" id="2599595"/>
    <lineage>
        <taxon>Bacteria</taxon>
        <taxon>Pseudomonadati</taxon>
        <taxon>Pseudomonadota</taxon>
        <taxon>Gammaproteobacteria</taxon>
        <taxon>Pseudomonadales</taxon>
        <taxon>Pseudomonadaceae</taxon>
        <taxon>Pseudomonas</taxon>
    </lineage>
</organism>
<dbReference type="InterPro" id="IPR000847">
    <property type="entry name" value="LysR_HTH_N"/>
</dbReference>
<sequence length="306" mass="32693">MNLKQIEYALAVAEEGSFTRAAERCHTVQSALSHQIARLERQLGAQLFERTSRRVALTPAGEAFVHSARAAMEATRRIGDEVAAACGQVRGRLSLGMISSLTGLDVVALIATFHQQYPDVHIHLNVGRSEWMVDEVRARRMDVALIGVWPGAAVQGVATRALGDEELMAVVHPDHPLARLPHLALAQLADQPLVDFAAGTGARRQTDEAFAAAQVAHQVQFEITDMRLVEQFVQHGLAVGLVPAGVAQGFAGVAALPISDAPSRRVYAVWSHTPSPAAAAFVAMLEQALAGQAPKPPSMVRLAPVI</sequence>
<dbReference type="EMBL" id="CP056030">
    <property type="protein sequence ID" value="QKZ06124.1"/>
    <property type="molecule type" value="Genomic_DNA"/>
</dbReference>
<dbReference type="SUPFAM" id="SSF46785">
    <property type="entry name" value="Winged helix' DNA-binding domain"/>
    <property type="match status" value="1"/>
</dbReference>
<dbReference type="GO" id="GO:0032993">
    <property type="term" value="C:protein-DNA complex"/>
    <property type="evidence" value="ECO:0007669"/>
    <property type="project" value="TreeGrafter"/>
</dbReference>
<dbReference type="InterPro" id="IPR036388">
    <property type="entry name" value="WH-like_DNA-bd_sf"/>
</dbReference>
<dbReference type="PANTHER" id="PTHR30346">
    <property type="entry name" value="TRANSCRIPTIONAL DUAL REGULATOR HCAR-RELATED"/>
    <property type="match status" value="1"/>
</dbReference>
<keyword evidence="7" id="KW-1185">Reference proteome</keyword>
<dbReference type="Pfam" id="PF00126">
    <property type="entry name" value="HTH_1"/>
    <property type="match status" value="1"/>
</dbReference>
<keyword evidence="4" id="KW-0804">Transcription</keyword>
<evidence type="ECO:0000256" key="1">
    <source>
        <dbReference type="ARBA" id="ARBA00009437"/>
    </source>
</evidence>
<dbReference type="KEGG" id="pez:HWQ56_21040"/>
<feature type="domain" description="HTH lysR-type" evidence="5">
    <location>
        <begin position="1"/>
        <end position="58"/>
    </location>
</feature>
<keyword evidence="3" id="KW-0238">DNA-binding</keyword>
<evidence type="ECO:0000256" key="3">
    <source>
        <dbReference type="ARBA" id="ARBA00023125"/>
    </source>
</evidence>
<evidence type="ECO:0000313" key="7">
    <source>
        <dbReference type="Proteomes" id="UP000509568"/>
    </source>
</evidence>
<dbReference type="Gene3D" id="1.10.10.10">
    <property type="entry name" value="Winged helix-like DNA-binding domain superfamily/Winged helix DNA-binding domain"/>
    <property type="match status" value="1"/>
</dbReference>
<dbReference type="CDD" id="cd08436">
    <property type="entry name" value="PBP2_LTTR_like_3"/>
    <property type="match status" value="1"/>
</dbReference>
<dbReference type="GO" id="GO:0003677">
    <property type="term" value="F:DNA binding"/>
    <property type="evidence" value="ECO:0007669"/>
    <property type="project" value="UniProtKB-KW"/>
</dbReference>
<protein>
    <submittedName>
        <fullName evidence="6">LysR family transcriptional regulator</fullName>
    </submittedName>
</protein>
<dbReference type="Pfam" id="PF03466">
    <property type="entry name" value="LysR_substrate"/>
    <property type="match status" value="1"/>
</dbReference>
<keyword evidence="2" id="KW-0805">Transcription regulation</keyword>
<dbReference type="PROSITE" id="PS50931">
    <property type="entry name" value="HTH_LYSR"/>
    <property type="match status" value="1"/>
</dbReference>
<accession>A0A7D5H921</accession>